<evidence type="ECO:0000313" key="1">
    <source>
        <dbReference type="EMBL" id="KAJ0015203.1"/>
    </source>
</evidence>
<sequence length="256" mass="28628">MSPIGPHYCSGSPPLSASTRPLARRYSLLAHWISVAPKGACCHNIVSKPWPGFSTVVLLIMSRLTSKTSRFMLHTIGFDNIKIGDGATLLEGQPKGGVYELPVSHLASRPSVFTSTKMSSCAWHHRLGHPSESIQRHIVSKFGLPLDSSSSKHYHFVPCPQGFLLSQRRCIADLLARTKMTDAHRVATPLATAPILTLRPRDNTYRPFQPETLLSVVRRLQYLSLARPNTAYVVNKQFQYMHRPTTEHWNAAKRLL</sequence>
<comment type="caution">
    <text evidence="1">The sequence shown here is derived from an EMBL/GenBank/DDBJ whole genome shotgun (WGS) entry which is preliminary data.</text>
</comment>
<dbReference type="EMBL" id="CM047748">
    <property type="protein sequence ID" value="KAJ0015203.1"/>
    <property type="molecule type" value="Genomic_DNA"/>
</dbReference>
<evidence type="ECO:0000313" key="2">
    <source>
        <dbReference type="Proteomes" id="UP001163603"/>
    </source>
</evidence>
<proteinExistence type="predicted"/>
<name>A0ACC0XD24_9ROSI</name>
<dbReference type="Proteomes" id="UP001163603">
    <property type="component" value="Chromosome 13"/>
</dbReference>
<keyword evidence="2" id="KW-1185">Reference proteome</keyword>
<organism evidence="1 2">
    <name type="scientific">Pistacia integerrima</name>
    <dbReference type="NCBI Taxonomy" id="434235"/>
    <lineage>
        <taxon>Eukaryota</taxon>
        <taxon>Viridiplantae</taxon>
        <taxon>Streptophyta</taxon>
        <taxon>Embryophyta</taxon>
        <taxon>Tracheophyta</taxon>
        <taxon>Spermatophyta</taxon>
        <taxon>Magnoliopsida</taxon>
        <taxon>eudicotyledons</taxon>
        <taxon>Gunneridae</taxon>
        <taxon>Pentapetalae</taxon>
        <taxon>rosids</taxon>
        <taxon>malvids</taxon>
        <taxon>Sapindales</taxon>
        <taxon>Anacardiaceae</taxon>
        <taxon>Pistacia</taxon>
    </lineage>
</organism>
<reference evidence="2" key="1">
    <citation type="journal article" date="2023" name="G3 (Bethesda)">
        <title>Genome assembly and association tests identify interacting loci associated with vigor, precocity, and sex in interspecific pistachio rootstocks.</title>
        <authorList>
            <person name="Palmer W."/>
            <person name="Jacygrad E."/>
            <person name="Sagayaradj S."/>
            <person name="Cavanaugh K."/>
            <person name="Han R."/>
            <person name="Bertier L."/>
            <person name="Beede B."/>
            <person name="Kafkas S."/>
            <person name="Golino D."/>
            <person name="Preece J."/>
            <person name="Michelmore R."/>
        </authorList>
    </citation>
    <scope>NUCLEOTIDE SEQUENCE [LARGE SCALE GENOMIC DNA]</scope>
</reference>
<gene>
    <name evidence="1" type="ORF">Pint_21535</name>
</gene>
<protein>
    <submittedName>
        <fullName evidence="1">Uncharacterized protein</fullName>
    </submittedName>
</protein>
<accession>A0ACC0XD24</accession>